<reference evidence="7 8" key="1">
    <citation type="journal article" date="2024" name="G3 (Bethesda)">
        <title>Genome assembly of Hibiscus sabdariffa L. provides insights into metabolisms of medicinal natural products.</title>
        <authorList>
            <person name="Kim T."/>
        </authorList>
    </citation>
    <scope>NUCLEOTIDE SEQUENCE [LARGE SCALE GENOMIC DNA]</scope>
    <source>
        <strain evidence="7">TK-2024</strain>
        <tissue evidence="7">Old leaves</tissue>
    </source>
</reference>
<dbReference type="PRINTS" id="PR00620">
    <property type="entry name" value="HISTONEH2A"/>
</dbReference>
<feature type="region of interest" description="Disordered" evidence="5">
    <location>
        <begin position="346"/>
        <end position="369"/>
    </location>
</feature>
<organism evidence="7 8">
    <name type="scientific">Hibiscus sabdariffa</name>
    <name type="common">roselle</name>
    <dbReference type="NCBI Taxonomy" id="183260"/>
    <lineage>
        <taxon>Eukaryota</taxon>
        <taxon>Viridiplantae</taxon>
        <taxon>Streptophyta</taxon>
        <taxon>Embryophyta</taxon>
        <taxon>Tracheophyta</taxon>
        <taxon>Spermatophyta</taxon>
        <taxon>Magnoliopsida</taxon>
        <taxon>eudicotyledons</taxon>
        <taxon>Gunneridae</taxon>
        <taxon>Pentapetalae</taxon>
        <taxon>rosids</taxon>
        <taxon>malvids</taxon>
        <taxon>Malvales</taxon>
        <taxon>Malvaceae</taxon>
        <taxon>Malvoideae</taxon>
        <taxon>Hibiscus</taxon>
    </lineage>
</organism>
<dbReference type="InterPro" id="IPR032454">
    <property type="entry name" value="Histone_H2A_C"/>
</dbReference>
<keyword evidence="1" id="KW-0479">Metal-binding</keyword>
<accession>A0ABR2EXH8</accession>
<evidence type="ECO:0000259" key="6">
    <source>
        <dbReference type="PROSITE" id="PS51141"/>
    </source>
</evidence>
<protein>
    <recommendedName>
        <fullName evidence="6">SBP-type domain-containing protein</fullName>
    </recommendedName>
</protein>
<dbReference type="Pfam" id="PF03110">
    <property type="entry name" value="SBP"/>
    <property type="match status" value="1"/>
</dbReference>
<dbReference type="PROSITE" id="PS51141">
    <property type="entry name" value="ZF_SBP"/>
    <property type="match status" value="1"/>
</dbReference>
<dbReference type="InterPro" id="IPR004333">
    <property type="entry name" value="SBP_dom"/>
</dbReference>
<dbReference type="InterPro" id="IPR044817">
    <property type="entry name" value="SBP-like"/>
</dbReference>
<proteinExistence type="predicted"/>
<dbReference type="Proteomes" id="UP001472677">
    <property type="component" value="Unassembled WGS sequence"/>
</dbReference>
<dbReference type="Pfam" id="PF16211">
    <property type="entry name" value="Histone_H2A_C"/>
    <property type="match status" value="1"/>
</dbReference>
<dbReference type="SMART" id="SM00414">
    <property type="entry name" value="H2A"/>
    <property type="match status" value="1"/>
</dbReference>
<dbReference type="SUPFAM" id="SSF103612">
    <property type="entry name" value="SBT domain"/>
    <property type="match status" value="1"/>
</dbReference>
<keyword evidence="8" id="KW-1185">Reference proteome</keyword>
<evidence type="ECO:0000256" key="2">
    <source>
        <dbReference type="ARBA" id="ARBA00022771"/>
    </source>
</evidence>
<dbReference type="InterPro" id="IPR009072">
    <property type="entry name" value="Histone-fold"/>
</dbReference>
<feature type="domain" description="SBP-type" evidence="6">
    <location>
        <begin position="21"/>
        <end position="98"/>
    </location>
</feature>
<dbReference type="InterPro" id="IPR036893">
    <property type="entry name" value="SBP_sf"/>
</dbReference>
<comment type="caution">
    <text evidence="7">The sequence shown here is derived from an EMBL/GenBank/DDBJ whole genome shotgun (WGS) entry which is preliminary data.</text>
</comment>
<sequence length="369" mass="40657">MEPSSSVSFKRARSPGSGNQVPSCLVDGCTADLSKCRDYHRRHKVCEVHSKTAKVTIRGQEQRFCQQCSRFHSLVEFDEGKRSCRKRLDGHNRRRRKPQPDSLSVNPGRCLANLQGFRHIQFGSPQVFATKDITDIRSESELNFGNRNGFFDGSSSHNYKGEDKFLLLQTDNSSLPGAFICQPLLDTNPSPSNSGSSRKTFSSVLNSNRARSLLSSLPAETREMDLGPTMQSGPTSSLIPNLQITSLAMESEQVGTILATDNSHNTNLHENELFRTGRPSSLSATGTHRTLSFPWEGQQEEDNHFKTCSLTVRNDEELRKLLAGVTIAHGGVLPNINSVLLPQRSEKALTEPKSLSKAAKSPTTSPGFA</sequence>
<evidence type="ECO:0000256" key="1">
    <source>
        <dbReference type="ARBA" id="ARBA00022723"/>
    </source>
</evidence>
<evidence type="ECO:0000313" key="7">
    <source>
        <dbReference type="EMBL" id="KAK8567582.1"/>
    </source>
</evidence>
<keyword evidence="3" id="KW-0862">Zinc</keyword>
<gene>
    <name evidence="7" type="ORF">V6N12_006162</name>
</gene>
<dbReference type="Gene3D" id="4.10.1100.10">
    <property type="entry name" value="Transcription factor, SBP-box domain"/>
    <property type="match status" value="1"/>
</dbReference>
<evidence type="ECO:0000256" key="5">
    <source>
        <dbReference type="SAM" id="MobiDB-lite"/>
    </source>
</evidence>
<dbReference type="PANTHER" id="PTHR31251:SF207">
    <property type="entry name" value="SQUAMOSA PROMOTER-BINDING-LIKE PROTEIN 13A-RELATED"/>
    <property type="match status" value="1"/>
</dbReference>
<keyword evidence="2 4" id="KW-0863">Zinc-finger</keyword>
<dbReference type="Gene3D" id="1.10.20.10">
    <property type="entry name" value="Histone, subunit A"/>
    <property type="match status" value="1"/>
</dbReference>
<dbReference type="SUPFAM" id="SSF47113">
    <property type="entry name" value="Histone-fold"/>
    <property type="match status" value="1"/>
</dbReference>
<name>A0ABR2EXH8_9ROSI</name>
<feature type="region of interest" description="Disordered" evidence="5">
    <location>
        <begin position="1"/>
        <end position="21"/>
    </location>
</feature>
<dbReference type="PANTHER" id="PTHR31251">
    <property type="entry name" value="SQUAMOSA PROMOTER-BINDING-LIKE PROTEIN 4"/>
    <property type="match status" value="1"/>
</dbReference>
<evidence type="ECO:0000313" key="8">
    <source>
        <dbReference type="Proteomes" id="UP001472677"/>
    </source>
</evidence>
<dbReference type="InterPro" id="IPR002119">
    <property type="entry name" value="Histone_H2A"/>
</dbReference>
<evidence type="ECO:0000256" key="4">
    <source>
        <dbReference type="PROSITE-ProRule" id="PRU00470"/>
    </source>
</evidence>
<dbReference type="EMBL" id="JBBPBM010000009">
    <property type="protein sequence ID" value="KAK8567582.1"/>
    <property type="molecule type" value="Genomic_DNA"/>
</dbReference>
<evidence type="ECO:0000256" key="3">
    <source>
        <dbReference type="ARBA" id="ARBA00022833"/>
    </source>
</evidence>